<feature type="non-terminal residue" evidence="1">
    <location>
        <position position="190"/>
    </location>
</feature>
<gene>
    <name evidence="1" type="ORF">METZ01_LOCUS272411</name>
</gene>
<accession>A0A382K936</accession>
<evidence type="ECO:0000313" key="1">
    <source>
        <dbReference type="EMBL" id="SVC19557.1"/>
    </source>
</evidence>
<dbReference type="EMBL" id="UINC01078462">
    <property type="protein sequence ID" value="SVC19557.1"/>
    <property type="molecule type" value="Genomic_DNA"/>
</dbReference>
<reference evidence="1" key="1">
    <citation type="submission" date="2018-05" db="EMBL/GenBank/DDBJ databases">
        <authorList>
            <person name="Lanie J.A."/>
            <person name="Ng W.-L."/>
            <person name="Kazmierczak K.M."/>
            <person name="Andrzejewski T.M."/>
            <person name="Davidsen T.M."/>
            <person name="Wayne K.J."/>
            <person name="Tettelin H."/>
            <person name="Glass J.I."/>
            <person name="Rusch D."/>
            <person name="Podicherti R."/>
            <person name="Tsui H.-C.T."/>
            <person name="Winkler M.E."/>
        </authorList>
    </citation>
    <scope>NUCLEOTIDE SEQUENCE</scope>
</reference>
<organism evidence="1">
    <name type="scientific">marine metagenome</name>
    <dbReference type="NCBI Taxonomy" id="408172"/>
    <lineage>
        <taxon>unclassified sequences</taxon>
        <taxon>metagenomes</taxon>
        <taxon>ecological metagenomes</taxon>
    </lineage>
</organism>
<dbReference type="Gene3D" id="3.40.50.1110">
    <property type="entry name" value="SGNH hydrolase"/>
    <property type="match status" value="1"/>
</dbReference>
<protein>
    <recommendedName>
        <fullName evidence="2">SGNH hydrolase-type esterase domain-containing protein</fullName>
    </recommendedName>
</protein>
<proteinExistence type="predicted"/>
<name>A0A382K936_9ZZZZ</name>
<sequence length="190" mass="21627">MNKIIFILILQIFTISNIYASDNFVKNYHLENTSPERILFIGNSYLYYNDSLHNHFKRIVEEKNPNYDGSSNVKSSTIGGSRLKHHNLDYLLTAKAISSLEKFDLVILQGGSGESQSEEERNAFSEKAKEHINKIQSIGSEAALYMIHAYVKPHKNYDPNQIRVIEKMYVETGERNSALVIPVGLAFENA</sequence>
<dbReference type="SUPFAM" id="SSF52266">
    <property type="entry name" value="SGNH hydrolase"/>
    <property type="match status" value="1"/>
</dbReference>
<dbReference type="AlphaFoldDB" id="A0A382K936"/>
<evidence type="ECO:0008006" key="2">
    <source>
        <dbReference type="Google" id="ProtNLM"/>
    </source>
</evidence>
<dbReference type="InterPro" id="IPR036514">
    <property type="entry name" value="SGNH_hydro_sf"/>
</dbReference>